<evidence type="ECO:0000259" key="1">
    <source>
        <dbReference type="Pfam" id="PF02579"/>
    </source>
</evidence>
<sequence>MNPTPPTLKKTAVATELGRLSAHFGRTDVFAVFTETSLPFDHPVYRVNTRPEDPEGSHHEDHHRAVAELLGDCSIVICGGIGDRAANMLKAAGIRVLVSTREGSAEEIYRDFREGKLPVGKVHRCCCSGH</sequence>
<dbReference type="Pfam" id="PF02579">
    <property type="entry name" value="Nitro_FeMo-Co"/>
    <property type="match status" value="1"/>
</dbReference>
<protein>
    <recommendedName>
        <fullName evidence="1">Dinitrogenase iron-molybdenum cofactor biosynthesis domain-containing protein</fullName>
    </recommendedName>
</protein>
<dbReference type="InterPro" id="IPR036105">
    <property type="entry name" value="DiNase_FeMo-co_biosyn_sf"/>
</dbReference>
<proteinExistence type="predicted"/>
<evidence type="ECO:0000313" key="3">
    <source>
        <dbReference type="Proteomes" id="UP001476282"/>
    </source>
</evidence>
<keyword evidence="3" id="KW-1185">Reference proteome</keyword>
<gene>
    <name evidence="2" type="ORF">Hsar01_00306</name>
</gene>
<reference evidence="2 3" key="1">
    <citation type="submission" date="2024-02" db="EMBL/GenBank/DDBJ databases">
        <title>Haloferula sargassicola NBRC 104335.</title>
        <authorList>
            <person name="Ichikawa N."/>
            <person name="Katano-Makiyama Y."/>
            <person name="Hidaka K."/>
        </authorList>
    </citation>
    <scope>NUCLEOTIDE SEQUENCE [LARGE SCALE GENOMIC DNA]</scope>
    <source>
        <strain evidence="2 3">NBRC 104335</strain>
    </source>
</reference>
<dbReference type="Gene3D" id="3.30.420.130">
    <property type="entry name" value="Dinitrogenase iron-molybdenum cofactor biosynthesis domain"/>
    <property type="match status" value="1"/>
</dbReference>
<evidence type="ECO:0000313" key="2">
    <source>
        <dbReference type="EMBL" id="GAA5481100.1"/>
    </source>
</evidence>
<feature type="domain" description="Dinitrogenase iron-molybdenum cofactor biosynthesis" evidence="1">
    <location>
        <begin position="18"/>
        <end position="113"/>
    </location>
</feature>
<accession>A0ABP9UHV3</accession>
<organism evidence="2 3">
    <name type="scientific">Haloferula sargassicola</name>
    <dbReference type="NCBI Taxonomy" id="490096"/>
    <lineage>
        <taxon>Bacteria</taxon>
        <taxon>Pseudomonadati</taxon>
        <taxon>Verrucomicrobiota</taxon>
        <taxon>Verrucomicrobiia</taxon>
        <taxon>Verrucomicrobiales</taxon>
        <taxon>Verrucomicrobiaceae</taxon>
        <taxon>Haloferula</taxon>
    </lineage>
</organism>
<dbReference type="InterPro" id="IPR003731">
    <property type="entry name" value="Di-Nase_FeMo-co_biosynth"/>
</dbReference>
<dbReference type="SUPFAM" id="SSF53146">
    <property type="entry name" value="Nitrogenase accessory factor-like"/>
    <property type="match status" value="1"/>
</dbReference>
<dbReference type="EMBL" id="BAABRI010000001">
    <property type="protein sequence ID" value="GAA5481100.1"/>
    <property type="molecule type" value="Genomic_DNA"/>
</dbReference>
<dbReference type="CDD" id="cd00562">
    <property type="entry name" value="NifX_NifB"/>
    <property type="match status" value="1"/>
</dbReference>
<comment type="caution">
    <text evidence="2">The sequence shown here is derived from an EMBL/GenBank/DDBJ whole genome shotgun (WGS) entry which is preliminary data.</text>
</comment>
<dbReference type="RefSeq" id="WP_353565255.1">
    <property type="nucleotide sequence ID" value="NZ_BAABRI010000001.1"/>
</dbReference>
<name>A0ABP9UHV3_9BACT</name>
<dbReference type="Proteomes" id="UP001476282">
    <property type="component" value="Unassembled WGS sequence"/>
</dbReference>